<protein>
    <submittedName>
        <fullName evidence="1">Uncharacterized protein</fullName>
    </submittedName>
</protein>
<evidence type="ECO:0000313" key="1">
    <source>
        <dbReference type="EMBL" id="SAL28439.1"/>
    </source>
</evidence>
<sequence>MGGVLVSGASKVYTRRGRGRMHAVQQILIENNGESTKKDLGCEA</sequence>
<organism evidence="1 2">
    <name type="scientific">Caballeronia sordidicola</name>
    <name type="common">Burkholderia sordidicola</name>
    <dbReference type="NCBI Taxonomy" id="196367"/>
    <lineage>
        <taxon>Bacteria</taxon>
        <taxon>Pseudomonadati</taxon>
        <taxon>Pseudomonadota</taxon>
        <taxon>Betaproteobacteria</taxon>
        <taxon>Burkholderiales</taxon>
        <taxon>Burkholderiaceae</taxon>
        <taxon>Caballeronia</taxon>
    </lineage>
</organism>
<proteinExistence type="predicted"/>
<dbReference type="AlphaFoldDB" id="A0A158G9X2"/>
<gene>
    <name evidence="1" type="ORF">AWB64_02395</name>
</gene>
<name>A0A158G9X2_CABSO</name>
<dbReference type="Proteomes" id="UP000054893">
    <property type="component" value="Unassembled WGS sequence"/>
</dbReference>
<accession>A0A158G9X2</accession>
<dbReference type="EMBL" id="FCOC02000005">
    <property type="protein sequence ID" value="SAL28439.1"/>
    <property type="molecule type" value="Genomic_DNA"/>
</dbReference>
<reference evidence="1 2" key="1">
    <citation type="submission" date="2016-01" db="EMBL/GenBank/DDBJ databases">
        <authorList>
            <person name="Oliw E.H."/>
        </authorList>
    </citation>
    <scope>NUCLEOTIDE SEQUENCE [LARGE SCALE GENOMIC DNA]</scope>
    <source>
        <strain evidence="1">LMG 22029</strain>
    </source>
</reference>
<evidence type="ECO:0000313" key="2">
    <source>
        <dbReference type="Proteomes" id="UP000054893"/>
    </source>
</evidence>